<feature type="transmembrane region" description="Helical" evidence="9">
    <location>
        <begin position="432"/>
        <end position="450"/>
    </location>
</feature>
<evidence type="ECO:0000256" key="1">
    <source>
        <dbReference type="ARBA" id="ARBA00003273"/>
    </source>
</evidence>
<dbReference type="PANTHER" id="PTHR12147:SF58">
    <property type="entry name" value="VACUOLAR MEMBRANE PROTEASE"/>
    <property type="match status" value="1"/>
</dbReference>
<keyword evidence="13" id="KW-1185">Reference proteome</keyword>
<feature type="signal peptide" evidence="10">
    <location>
        <begin position="1"/>
        <end position="20"/>
    </location>
</feature>
<comment type="similarity">
    <text evidence="3">Belongs to the peptidase M28 family.</text>
</comment>
<reference evidence="12 13" key="1">
    <citation type="journal article" date="2009" name="J. Bacteriol.">
        <title>Complete genome sequence of Robiginitalea biformata HTCC2501.</title>
        <authorList>
            <person name="Oh H.M."/>
            <person name="Giovannoni S.J."/>
            <person name="Lee K."/>
            <person name="Ferriera S."/>
            <person name="Johnson J."/>
            <person name="Cho J.C."/>
        </authorList>
    </citation>
    <scope>NUCLEOTIDE SEQUENCE [LARGE SCALE GENOMIC DNA]</scope>
    <source>
        <strain evidence="13">ATCC BAA-864 / HTCC2501 / KCTC 12146</strain>
    </source>
</reference>
<evidence type="ECO:0000259" key="11">
    <source>
        <dbReference type="Pfam" id="PF04389"/>
    </source>
</evidence>
<feature type="transmembrane region" description="Helical" evidence="9">
    <location>
        <begin position="402"/>
        <end position="420"/>
    </location>
</feature>
<evidence type="ECO:0000256" key="8">
    <source>
        <dbReference type="ARBA" id="ARBA00031512"/>
    </source>
</evidence>
<evidence type="ECO:0000256" key="2">
    <source>
        <dbReference type="ARBA" id="ARBA00004128"/>
    </source>
</evidence>
<keyword evidence="9" id="KW-0472">Membrane</keyword>
<comment type="subcellular location">
    <subcellularLocation>
        <location evidence="2">Vacuole membrane</location>
        <topology evidence="2">Multi-pass membrane protein</topology>
    </subcellularLocation>
</comment>
<dbReference type="KEGG" id="rbi:RB2501_05210"/>
<dbReference type="GO" id="GO:0005774">
    <property type="term" value="C:vacuolar membrane"/>
    <property type="evidence" value="ECO:0007669"/>
    <property type="project" value="UniProtKB-SubCell"/>
</dbReference>
<keyword evidence="9" id="KW-0812">Transmembrane</keyword>
<evidence type="ECO:0000313" key="12">
    <source>
        <dbReference type="EMBL" id="EAR16270.1"/>
    </source>
</evidence>
<keyword evidence="10" id="KW-0732">Signal</keyword>
<dbReference type="SUPFAM" id="SSF53187">
    <property type="entry name" value="Zn-dependent exopeptidases"/>
    <property type="match status" value="1"/>
</dbReference>
<dbReference type="STRING" id="313596.RB2501_05210"/>
<evidence type="ECO:0000256" key="7">
    <source>
        <dbReference type="ARBA" id="ARBA00023180"/>
    </source>
</evidence>
<dbReference type="Gene3D" id="3.40.630.10">
    <property type="entry name" value="Zn peptidases"/>
    <property type="match status" value="1"/>
</dbReference>
<sequence>MKPTATVLCLLLLLAATFWAFESATPRYHEDADVPAAEFSTDRAMEHVVAIARKPHGVGFPGHDDVREYLVRTLRGMGLEPELQEGYTAGDWGNLSKAVNILARIPGTGSGKALLLLSHYDSSPHSSFGASDAGSGVAVILEAVRAYRESGEQPANDIILLFSDAEELGLNGADLFVNQHPWAQDVGLVLNFEARGSGGPGYMLLETNGGNSGLVDAFVAAGAEYPVANSLAYSIYKMLPNDTDLTVFREDGDIEGMNFAFIDDHFDYHTALDTPERLDLRTLAHQGSYLVPLLEHFSQASLDGLKSGEDSVYFNLPFFGLVTYPFRWIWPIFGLAVLGFLLVCAIGLRNGQLHGRGILKGFAPLFACLILNGAAGYFAWPLLKTLYPGYGDILQGFPYNGYLYIAAWAALAAGICFLVYSRFRKLPPADTLVAPLLLWLVLCGVLNIYLPGAAFFLIPGIALLMALLISCLKESPNPYVLCLLGIPALWIFAPFVKMFPVGLGMKMLIAASLMTTFLFLLLLGLLARLPNKARLGGLGLLLFAGFLAGAHFSSRYTPENPKPTSLLYVGQTDTQQAFWATYEQVPSDWTQAYLGPEPERPETAGLHTLSSKYNSGFTFIREASRKPIPEPAVEILTDTLIGGRHHLVLEIIPQRDINRLEVFATGAELSAARVNGVELSEDYLDRRRGGKLVTHYVSDNAPTRLDLEFPAGEALELTLYEASNDLLDNPWFSIPPRPAETIPMPFILNDAVLLIKSLHFE</sequence>
<dbReference type="OrthoDB" id="9778250at2"/>
<feature type="transmembrane region" description="Helical" evidence="9">
    <location>
        <begin position="456"/>
        <end position="472"/>
    </location>
</feature>
<feature type="transmembrane region" description="Helical" evidence="9">
    <location>
        <begin position="508"/>
        <end position="526"/>
    </location>
</feature>
<evidence type="ECO:0000256" key="6">
    <source>
        <dbReference type="ARBA" id="ARBA00022989"/>
    </source>
</evidence>
<proteinExistence type="inferred from homology"/>
<dbReference type="InterPro" id="IPR045175">
    <property type="entry name" value="M28_fam"/>
</dbReference>
<dbReference type="EMBL" id="CP001712">
    <property type="protein sequence ID" value="EAR16270.1"/>
    <property type="molecule type" value="Genomic_DNA"/>
</dbReference>
<gene>
    <name evidence="12" type="ordered locus">RB2501_05210</name>
</gene>
<dbReference type="PANTHER" id="PTHR12147">
    <property type="entry name" value="METALLOPEPTIDASE M28 FAMILY MEMBER"/>
    <property type="match status" value="1"/>
</dbReference>
<evidence type="ECO:0000256" key="4">
    <source>
        <dbReference type="ARBA" id="ARBA00017435"/>
    </source>
</evidence>
<keyword evidence="6 9" id="KW-1133">Transmembrane helix</keyword>
<organism evidence="12 13">
    <name type="scientific">Robiginitalea biformata (strain ATCC BAA-864 / DSM 15991 / KCTC 12146 / HTCC2501)</name>
    <dbReference type="NCBI Taxonomy" id="313596"/>
    <lineage>
        <taxon>Bacteria</taxon>
        <taxon>Pseudomonadati</taxon>
        <taxon>Bacteroidota</taxon>
        <taxon>Flavobacteriia</taxon>
        <taxon>Flavobacteriales</taxon>
        <taxon>Flavobacteriaceae</taxon>
        <taxon>Robiginitalea</taxon>
    </lineage>
</organism>
<accession>A4CH62</accession>
<evidence type="ECO:0000256" key="5">
    <source>
        <dbReference type="ARBA" id="ARBA00022554"/>
    </source>
</evidence>
<protein>
    <recommendedName>
        <fullName evidence="4">Vacuolar membrane protease</fullName>
    </recommendedName>
    <alternativeName>
        <fullName evidence="8">FXNA-related family protease 1</fullName>
    </alternativeName>
</protein>
<dbReference type="GO" id="GO:0008235">
    <property type="term" value="F:metalloexopeptidase activity"/>
    <property type="evidence" value="ECO:0007669"/>
    <property type="project" value="InterPro"/>
</dbReference>
<feature type="transmembrane region" description="Helical" evidence="9">
    <location>
        <begin position="361"/>
        <end position="382"/>
    </location>
</feature>
<evidence type="ECO:0000256" key="9">
    <source>
        <dbReference type="SAM" id="Phobius"/>
    </source>
</evidence>
<feature type="transmembrane region" description="Helical" evidence="9">
    <location>
        <begin position="328"/>
        <end position="349"/>
    </location>
</feature>
<name>A4CH62_ROBBH</name>
<evidence type="ECO:0000313" key="13">
    <source>
        <dbReference type="Proteomes" id="UP000009049"/>
    </source>
</evidence>
<evidence type="ECO:0000256" key="3">
    <source>
        <dbReference type="ARBA" id="ARBA00010918"/>
    </source>
</evidence>
<feature type="transmembrane region" description="Helical" evidence="9">
    <location>
        <begin position="479"/>
        <end position="496"/>
    </location>
</feature>
<feature type="transmembrane region" description="Helical" evidence="9">
    <location>
        <begin position="533"/>
        <end position="552"/>
    </location>
</feature>
<keyword evidence="5" id="KW-0926">Vacuole</keyword>
<feature type="chain" id="PRO_5002667364" description="Vacuolar membrane protease" evidence="10">
    <location>
        <begin position="21"/>
        <end position="761"/>
    </location>
</feature>
<dbReference type="eggNOG" id="COG2234">
    <property type="taxonomic scope" value="Bacteria"/>
</dbReference>
<keyword evidence="7" id="KW-0325">Glycoprotein</keyword>
<dbReference type="RefSeq" id="WP_015753027.1">
    <property type="nucleotide sequence ID" value="NC_013222.1"/>
</dbReference>
<dbReference type="InterPro" id="IPR007484">
    <property type="entry name" value="Peptidase_M28"/>
</dbReference>
<dbReference type="Pfam" id="PF04389">
    <property type="entry name" value="Peptidase_M28"/>
    <property type="match status" value="1"/>
</dbReference>
<comment type="function">
    <text evidence="1">May be involved in vacuolar sorting and osmoregulation.</text>
</comment>
<dbReference type="Proteomes" id="UP000009049">
    <property type="component" value="Chromosome"/>
</dbReference>
<feature type="domain" description="Peptidase M28" evidence="11">
    <location>
        <begin position="100"/>
        <end position="289"/>
    </location>
</feature>
<evidence type="ECO:0000256" key="10">
    <source>
        <dbReference type="SAM" id="SignalP"/>
    </source>
</evidence>
<dbReference type="GO" id="GO:0006508">
    <property type="term" value="P:proteolysis"/>
    <property type="evidence" value="ECO:0007669"/>
    <property type="project" value="InterPro"/>
</dbReference>
<dbReference type="HOGENOM" id="CLU_019249_0_0_10"/>
<dbReference type="AlphaFoldDB" id="A4CH62"/>